<dbReference type="OrthoDB" id="270970at2759"/>
<feature type="compositionally biased region" description="Basic and acidic residues" evidence="1">
    <location>
        <begin position="1"/>
        <end position="16"/>
    </location>
</feature>
<organism evidence="3 4">
    <name type="scientific">Olpidium bornovanus</name>
    <dbReference type="NCBI Taxonomy" id="278681"/>
    <lineage>
        <taxon>Eukaryota</taxon>
        <taxon>Fungi</taxon>
        <taxon>Fungi incertae sedis</taxon>
        <taxon>Olpidiomycota</taxon>
        <taxon>Olpidiomycotina</taxon>
        <taxon>Olpidiomycetes</taxon>
        <taxon>Olpidiales</taxon>
        <taxon>Olpidiaceae</taxon>
        <taxon>Olpidium</taxon>
    </lineage>
</organism>
<evidence type="ECO:0000256" key="1">
    <source>
        <dbReference type="SAM" id="MobiDB-lite"/>
    </source>
</evidence>
<feature type="region of interest" description="Disordered" evidence="1">
    <location>
        <begin position="1"/>
        <end position="32"/>
    </location>
</feature>
<dbReference type="Gene3D" id="2.60.40.150">
    <property type="entry name" value="C2 domain"/>
    <property type="match status" value="1"/>
</dbReference>
<sequence>MEHAGGGERENVEVRTQKKRGGGPLTDSRRRRRRRHRLPVGLPLEARINDVAVKTDVAKRSGPNPVFDNTVTLPIIDDRRWLEVSAFAAYPWFLRGNSRLGTCVLDLAELVFTEEECSGWFTLEHPKKLGVCVGEVKLELTFVSVSKPRSGPSSEHARASPAAAAAARETVALPIYNQFVRMRTAFASAGEPKRACSGKRSAGEAKRAYSGKRPAGEPKRAFSGKRPAGEAKRAYSG</sequence>
<dbReference type="AlphaFoldDB" id="A0A8H7ZP16"/>
<comment type="caution">
    <text evidence="3">The sequence shown here is derived from an EMBL/GenBank/DDBJ whole genome shotgun (WGS) entry which is preliminary data.</text>
</comment>
<evidence type="ECO:0000259" key="2">
    <source>
        <dbReference type="Pfam" id="PF00168"/>
    </source>
</evidence>
<dbReference type="InterPro" id="IPR035892">
    <property type="entry name" value="C2_domain_sf"/>
</dbReference>
<dbReference type="EMBL" id="JAEFCI010011475">
    <property type="protein sequence ID" value="KAG5456600.1"/>
    <property type="molecule type" value="Genomic_DNA"/>
</dbReference>
<reference evidence="3 4" key="1">
    <citation type="journal article" name="Sci. Rep.">
        <title>Genome-scale phylogenetic analyses confirm Olpidium as the closest living zoosporic fungus to the non-flagellated, terrestrial fungi.</title>
        <authorList>
            <person name="Chang Y."/>
            <person name="Rochon D."/>
            <person name="Sekimoto S."/>
            <person name="Wang Y."/>
            <person name="Chovatia M."/>
            <person name="Sandor L."/>
            <person name="Salamov A."/>
            <person name="Grigoriev I.V."/>
            <person name="Stajich J.E."/>
            <person name="Spatafora J.W."/>
        </authorList>
    </citation>
    <scope>NUCLEOTIDE SEQUENCE [LARGE SCALE GENOMIC DNA]</scope>
    <source>
        <strain evidence="3">S191</strain>
    </source>
</reference>
<evidence type="ECO:0000313" key="3">
    <source>
        <dbReference type="EMBL" id="KAG5456600.1"/>
    </source>
</evidence>
<accession>A0A8H7ZP16</accession>
<name>A0A8H7ZP16_9FUNG</name>
<gene>
    <name evidence="3" type="ORF">BJ554DRAFT_3619</name>
</gene>
<feature type="domain" description="C2" evidence="2">
    <location>
        <begin position="50"/>
        <end position="123"/>
    </location>
</feature>
<evidence type="ECO:0000313" key="4">
    <source>
        <dbReference type="Proteomes" id="UP000673691"/>
    </source>
</evidence>
<dbReference type="Proteomes" id="UP000673691">
    <property type="component" value="Unassembled WGS sequence"/>
</dbReference>
<feature type="non-terminal residue" evidence="3">
    <location>
        <position position="237"/>
    </location>
</feature>
<feature type="region of interest" description="Disordered" evidence="1">
    <location>
        <begin position="190"/>
        <end position="237"/>
    </location>
</feature>
<feature type="compositionally biased region" description="Basic and acidic residues" evidence="1">
    <location>
        <begin position="227"/>
        <end position="237"/>
    </location>
</feature>
<keyword evidence="4" id="KW-1185">Reference proteome</keyword>
<proteinExistence type="predicted"/>
<dbReference type="SUPFAM" id="SSF49562">
    <property type="entry name" value="C2 domain (Calcium/lipid-binding domain, CaLB)"/>
    <property type="match status" value="1"/>
</dbReference>
<dbReference type="InterPro" id="IPR000008">
    <property type="entry name" value="C2_dom"/>
</dbReference>
<protein>
    <recommendedName>
        <fullName evidence="2">C2 domain-containing protein</fullName>
    </recommendedName>
</protein>
<dbReference type="Pfam" id="PF00168">
    <property type="entry name" value="C2"/>
    <property type="match status" value="1"/>
</dbReference>